<keyword evidence="2" id="KW-1133">Transmembrane helix</keyword>
<evidence type="ECO:0000256" key="2">
    <source>
        <dbReference type="SAM" id="Phobius"/>
    </source>
</evidence>
<protein>
    <submittedName>
        <fullName evidence="3">Uncharacterized protein</fullName>
    </submittedName>
</protein>
<proteinExistence type="predicted"/>
<sequence length="310" mass="32932">MAPHQAGSVAGRELTEEGEKGIKTVVPAVIGAIFGIAVVAILLIWVIVRTRMKRREKKFWKQAEARNSIRQSRMMALSERGSLATRDSYATLDSIASGVSGPQVLNSNLIPSFASERSLRASFISTHSSYTSPYDSSPLASSATTSRVDDPWDTRLDADPGEAVPMLASNRSPRPSLVIDTGSNKINKAQVAESQYPQVVVSEHPDARTVPPPLTKKGEYSAVNNSHSDKDDAIAAAAAQLESHDYEYSQAIANAAAAAGQEAVTTGSDCSHKAVINDGGHVRSPTIVQVAPTIPARQSSMTAEIVDGQP</sequence>
<dbReference type="Proteomes" id="UP001222932">
    <property type="component" value="Unassembled WGS sequence"/>
</dbReference>
<dbReference type="AlphaFoldDB" id="A0AAD3TQ07"/>
<dbReference type="EMBL" id="BTCM01000001">
    <property type="protein sequence ID" value="GMK54417.1"/>
    <property type="molecule type" value="Genomic_DNA"/>
</dbReference>
<evidence type="ECO:0000256" key="1">
    <source>
        <dbReference type="SAM" id="MobiDB-lite"/>
    </source>
</evidence>
<keyword evidence="4" id="KW-1185">Reference proteome</keyword>
<feature type="transmembrane region" description="Helical" evidence="2">
    <location>
        <begin position="25"/>
        <end position="48"/>
    </location>
</feature>
<name>A0AAD3TQ07_9TREE</name>
<gene>
    <name evidence="3" type="ORF">CspeluHIS016_0110030</name>
</gene>
<evidence type="ECO:0000313" key="3">
    <source>
        <dbReference type="EMBL" id="GMK54417.1"/>
    </source>
</evidence>
<reference evidence="3" key="2">
    <citation type="submission" date="2023-06" db="EMBL/GenBank/DDBJ databases">
        <authorList>
            <person name="Kobayashi Y."/>
            <person name="Kayamori A."/>
            <person name="Aoki K."/>
            <person name="Shiwa Y."/>
            <person name="Fujita N."/>
            <person name="Sugita T."/>
            <person name="Iwasaki W."/>
            <person name="Tanaka N."/>
            <person name="Takashima M."/>
        </authorList>
    </citation>
    <scope>NUCLEOTIDE SEQUENCE</scope>
    <source>
        <strain evidence="3">HIS016</strain>
    </source>
</reference>
<accession>A0AAD3TQ07</accession>
<comment type="caution">
    <text evidence="3">The sequence shown here is derived from an EMBL/GenBank/DDBJ whole genome shotgun (WGS) entry which is preliminary data.</text>
</comment>
<organism evidence="3 4">
    <name type="scientific">Cutaneotrichosporon spelunceum</name>
    <dbReference type="NCBI Taxonomy" id="1672016"/>
    <lineage>
        <taxon>Eukaryota</taxon>
        <taxon>Fungi</taxon>
        <taxon>Dikarya</taxon>
        <taxon>Basidiomycota</taxon>
        <taxon>Agaricomycotina</taxon>
        <taxon>Tremellomycetes</taxon>
        <taxon>Trichosporonales</taxon>
        <taxon>Trichosporonaceae</taxon>
        <taxon>Cutaneotrichosporon</taxon>
    </lineage>
</organism>
<keyword evidence="2" id="KW-0472">Membrane</keyword>
<keyword evidence="2" id="KW-0812">Transmembrane</keyword>
<feature type="compositionally biased region" description="Polar residues" evidence="1">
    <location>
        <begin position="128"/>
        <end position="146"/>
    </location>
</feature>
<evidence type="ECO:0000313" key="4">
    <source>
        <dbReference type="Proteomes" id="UP001222932"/>
    </source>
</evidence>
<reference evidence="3" key="1">
    <citation type="journal article" date="2023" name="BMC Genomics">
        <title>Chromosome-level genome assemblies of Cutaneotrichosporon spp. (Trichosporonales, Basidiomycota) reveal imbalanced evolution between nucleotide sequences and chromosome synteny.</title>
        <authorList>
            <person name="Kobayashi Y."/>
            <person name="Kayamori A."/>
            <person name="Aoki K."/>
            <person name="Shiwa Y."/>
            <person name="Matsutani M."/>
            <person name="Fujita N."/>
            <person name="Sugita T."/>
            <person name="Iwasaki W."/>
            <person name="Tanaka N."/>
            <person name="Takashima M."/>
        </authorList>
    </citation>
    <scope>NUCLEOTIDE SEQUENCE</scope>
    <source>
        <strain evidence="3">HIS016</strain>
    </source>
</reference>
<feature type="region of interest" description="Disordered" evidence="1">
    <location>
        <begin position="128"/>
        <end position="153"/>
    </location>
</feature>